<accession>A0A914XQ98</accession>
<keyword evidence="1" id="KW-0732">Signal</keyword>
<dbReference type="Proteomes" id="UP000887566">
    <property type="component" value="Unplaced"/>
</dbReference>
<dbReference type="WBParaSite" id="PSAMB.scaffold96size80756.g1807.t1">
    <property type="protein sequence ID" value="PSAMB.scaffold96size80756.g1807.t1"/>
    <property type="gene ID" value="PSAMB.scaffold96size80756.g1807"/>
</dbReference>
<feature type="signal peptide" evidence="1">
    <location>
        <begin position="1"/>
        <end position="24"/>
    </location>
</feature>
<evidence type="ECO:0000256" key="1">
    <source>
        <dbReference type="SAM" id="SignalP"/>
    </source>
</evidence>
<organism evidence="2 3">
    <name type="scientific">Plectus sambesii</name>
    <dbReference type="NCBI Taxonomy" id="2011161"/>
    <lineage>
        <taxon>Eukaryota</taxon>
        <taxon>Metazoa</taxon>
        <taxon>Ecdysozoa</taxon>
        <taxon>Nematoda</taxon>
        <taxon>Chromadorea</taxon>
        <taxon>Plectida</taxon>
        <taxon>Plectina</taxon>
        <taxon>Plectoidea</taxon>
        <taxon>Plectidae</taxon>
        <taxon>Plectus</taxon>
    </lineage>
</organism>
<name>A0A914XQ98_9BILA</name>
<sequence>MTRLEIITCITCVLLLSVTVESRGSSSSSTSEEFNVKERCFQQGISLIDCGRQFAQRYCDHAWHSGAYSVRAVGLPFPIYRVNVSLKNVGDNPPKVEIHGGPLTKTFYKNVDGKWLLVEGDEDFSNIKLPVLVNYIVQQHQNRTQLSTAQ</sequence>
<reference evidence="3" key="1">
    <citation type="submission" date="2022-11" db="UniProtKB">
        <authorList>
            <consortium name="WormBaseParasite"/>
        </authorList>
    </citation>
    <scope>IDENTIFICATION</scope>
</reference>
<dbReference type="AlphaFoldDB" id="A0A914XQ98"/>
<keyword evidence="2" id="KW-1185">Reference proteome</keyword>
<evidence type="ECO:0000313" key="3">
    <source>
        <dbReference type="WBParaSite" id="PSAMB.scaffold96size80756.g1807.t1"/>
    </source>
</evidence>
<protein>
    <submittedName>
        <fullName evidence="3">Uncharacterized protein</fullName>
    </submittedName>
</protein>
<evidence type="ECO:0000313" key="2">
    <source>
        <dbReference type="Proteomes" id="UP000887566"/>
    </source>
</evidence>
<feature type="chain" id="PRO_5036710567" evidence="1">
    <location>
        <begin position="25"/>
        <end position="150"/>
    </location>
</feature>
<proteinExistence type="predicted"/>